<reference evidence="1 2" key="1">
    <citation type="submission" date="2015-07" db="EMBL/GenBank/DDBJ databases">
        <title>A draft genome sequence of Mycobacterium wolinskyi.</title>
        <authorList>
            <person name="de Man T.J."/>
            <person name="Perry K.A."/>
            <person name="Coulliette A.D."/>
            <person name="Jensen B."/>
            <person name="Toney N.C."/>
            <person name="Limbago B.M."/>
            <person name="Noble-Wang J."/>
        </authorList>
    </citation>
    <scope>NUCLEOTIDE SEQUENCE [LARGE SCALE GENOMIC DNA]</scope>
    <source>
        <strain evidence="1 2">CDC_01</strain>
    </source>
</reference>
<sequence length="108" mass="11690">MTRCIEFRDDDSGYLAWLAANQQGYVINIARSRNTSQARLHLASCRTIGNGTPMGSSWTGPYVKVCSQHRADIEQWAAETVGQSIDPCGTCCPTDVAAARPAATRLAE</sequence>
<comment type="caution">
    <text evidence="1">The sequence shown here is derived from an EMBL/GenBank/DDBJ whole genome shotgun (WGS) entry which is preliminary data.</text>
</comment>
<protein>
    <submittedName>
        <fullName evidence="1">Uncharacterized protein</fullName>
    </submittedName>
</protein>
<proteinExistence type="predicted"/>
<evidence type="ECO:0000313" key="1">
    <source>
        <dbReference type="EMBL" id="KWX20547.1"/>
    </source>
</evidence>
<dbReference type="Proteomes" id="UP000070612">
    <property type="component" value="Unassembled WGS sequence"/>
</dbReference>
<dbReference type="AlphaFoldDB" id="A0A132PE98"/>
<name>A0A132PE98_9MYCO</name>
<keyword evidence="2" id="KW-1185">Reference proteome</keyword>
<gene>
    <name evidence="1" type="ORF">AFM11_29525</name>
</gene>
<dbReference type="PATRIC" id="fig|59750.3.peg.3795"/>
<dbReference type="EMBL" id="LGTW01000026">
    <property type="protein sequence ID" value="KWX20547.1"/>
    <property type="molecule type" value="Genomic_DNA"/>
</dbReference>
<evidence type="ECO:0000313" key="2">
    <source>
        <dbReference type="Proteomes" id="UP000070612"/>
    </source>
</evidence>
<accession>A0A132PE98</accession>
<organism evidence="1 2">
    <name type="scientific">Mycolicibacterium wolinskyi</name>
    <dbReference type="NCBI Taxonomy" id="59750"/>
    <lineage>
        <taxon>Bacteria</taxon>
        <taxon>Bacillati</taxon>
        <taxon>Actinomycetota</taxon>
        <taxon>Actinomycetes</taxon>
        <taxon>Mycobacteriales</taxon>
        <taxon>Mycobacteriaceae</taxon>
        <taxon>Mycolicibacterium</taxon>
    </lineage>
</organism>